<accession>A0AAE3H4I0</accession>
<dbReference type="RefSeq" id="WP_255038054.1">
    <property type="nucleotide sequence ID" value="NZ_RJUF01000173.1"/>
</dbReference>
<gene>
    <name evidence="1" type="ORF">EGI31_15590</name>
</gene>
<keyword evidence="2" id="KW-1185">Reference proteome</keyword>
<dbReference type="Gene3D" id="2.40.160.60">
    <property type="entry name" value="Outer membrane protein transport protein (OMPP1/FadL/TodX)"/>
    <property type="match status" value="1"/>
</dbReference>
<organism evidence="1 2">
    <name type="scientific">Lacihabitans soyangensis</name>
    <dbReference type="NCBI Taxonomy" id="869394"/>
    <lineage>
        <taxon>Bacteria</taxon>
        <taxon>Pseudomonadati</taxon>
        <taxon>Bacteroidota</taxon>
        <taxon>Cytophagia</taxon>
        <taxon>Cytophagales</taxon>
        <taxon>Leadbetterellaceae</taxon>
        <taxon>Lacihabitans</taxon>
    </lineage>
</organism>
<dbReference type="Proteomes" id="UP001204144">
    <property type="component" value="Unassembled WGS sequence"/>
</dbReference>
<evidence type="ECO:0008006" key="3">
    <source>
        <dbReference type="Google" id="ProtNLM"/>
    </source>
</evidence>
<dbReference type="AlphaFoldDB" id="A0AAE3H4I0"/>
<reference evidence="1 2" key="1">
    <citation type="submission" date="2018-11" db="EMBL/GenBank/DDBJ databases">
        <title>Novel bacteria species description.</title>
        <authorList>
            <person name="Han J.-H."/>
        </authorList>
    </citation>
    <scope>NUCLEOTIDE SEQUENCE [LARGE SCALE GENOMIC DNA]</scope>
    <source>
        <strain evidence="1 2">KCTC23259</strain>
    </source>
</reference>
<sequence length="279" mass="30347">MSLFLETKPYYLKITFTISLLIFAVLSTNAQYTNLGAGAYGRANSLVAVPDISSVYQNPAGIACLNDNFVAVAIHKTLPVEGLTTVGSFGQLSTKVVNFGFSVDNFGDQYYHETRLGIAAAKKMDKVSMGLKFSLMNNAVKEMSSRQTFLGEFGILAIPSKFFSIGLHVVNFTRAKLYDSQALPTFINFGIGLNPSKKINISGQVDYPVGEKPFLKMGLNYQIKESLGLSAGINPNLNSVHLGLNLDIKKYKFSYAVSTHPNVGLSNHLTLALLLNGKK</sequence>
<evidence type="ECO:0000313" key="1">
    <source>
        <dbReference type="EMBL" id="MCP9764367.1"/>
    </source>
</evidence>
<dbReference type="EMBL" id="RJUF01000173">
    <property type="protein sequence ID" value="MCP9764367.1"/>
    <property type="molecule type" value="Genomic_DNA"/>
</dbReference>
<proteinExistence type="predicted"/>
<protein>
    <recommendedName>
        <fullName evidence="3">PorV/PorQ family protein</fullName>
    </recommendedName>
</protein>
<comment type="caution">
    <text evidence="1">The sequence shown here is derived from an EMBL/GenBank/DDBJ whole genome shotgun (WGS) entry which is preliminary data.</text>
</comment>
<evidence type="ECO:0000313" key="2">
    <source>
        <dbReference type="Proteomes" id="UP001204144"/>
    </source>
</evidence>
<name>A0AAE3H4I0_9BACT</name>